<protein>
    <submittedName>
        <fullName evidence="2">Uncharacterized protein</fullName>
    </submittedName>
</protein>
<evidence type="ECO:0000313" key="2">
    <source>
        <dbReference type="EMBL" id="KAH9306104.1"/>
    </source>
</evidence>
<proteinExistence type="predicted"/>
<feature type="compositionally biased region" description="Basic and acidic residues" evidence="1">
    <location>
        <begin position="48"/>
        <end position="66"/>
    </location>
</feature>
<keyword evidence="3" id="KW-1185">Reference proteome</keyword>
<organism evidence="2 3">
    <name type="scientific">Taxus chinensis</name>
    <name type="common">Chinese yew</name>
    <name type="synonym">Taxus wallichiana var. chinensis</name>
    <dbReference type="NCBI Taxonomy" id="29808"/>
    <lineage>
        <taxon>Eukaryota</taxon>
        <taxon>Viridiplantae</taxon>
        <taxon>Streptophyta</taxon>
        <taxon>Embryophyta</taxon>
        <taxon>Tracheophyta</taxon>
        <taxon>Spermatophyta</taxon>
        <taxon>Pinopsida</taxon>
        <taxon>Pinidae</taxon>
        <taxon>Conifers II</taxon>
        <taxon>Cupressales</taxon>
        <taxon>Taxaceae</taxon>
        <taxon>Taxus</taxon>
    </lineage>
</organism>
<name>A0AA38FLJ3_TAXCH</name>
<dbReference type="AlphaFoldDB" id="A0AA38FLJ3"/>
<dbReference type="Proteomes" id="UP000824469">
    <property type="component" value="Unassembled WGS sequence"/>
</dbReference>
<comment type="caution">
    <text evidence="2">The sequence shown here is derived from an EMBL/GenBank/DDBJ whole genome shotgun (WGS) entry which is preliminary data.</text>
</comment>
<accession>A0AA38FLJ3</accession>
<evidence type="ECO:0000313" key="3">
    <source>
        <dbReference type="Proteomes" id="UP000824469"/>
    </source>
</evidence>
<evidence type="ECO:0000256" key="1">
    <source>
        <dbReference type="SAM" id="MobiDB-lite"/>
    </source>
</evidence>
<reference evidence="2 3" key="1">
    <citation type="journal article" date="2021" name="Nat. Plants">
        <title>The Taxus genome provides insights into paclitaxel biosynthesis.</title>
        <authorList>
            <person name="Xiong X."/>
            <person name="Gou J."/>
            <person name="Liao Q."/>
            <person name="Li Y."/>
            <person name="Zhou Q."/>
            <person name="Bi G."/>
            <person name="Li C."/>
            <person name="Du R."/>
            <person name="Wang X."/>
            <person name="Sun T."/>
            <person name="Guo L."/>
            <person name="Liang H."/>
            <person name="Lu P."/>
            <person name="Wu Y."/>
            <person name="Zhang Z."/>
            <person name="Ro D.K."/>
            <person name="Shang Y."/>
            <person name="Huang S."/>
            <person name="Yan J."/>
        </authorList>
    </citation>
    <scope>NUCLEOTIDE SEQUENCE [LARGE SCALE GENOMIC DNA]</scope>
    <source>
        <strain evidence="2">Ta-2019</strain>
    </source>
</reference>
<feature type="non-terminal residue" evidence="2">
    <location>
        <position position="1"/>
    </location>
</feature>
<feature type="non-terminal residue" evidence="2">
    <location>
        <position position="94"/>
    </location>
</feature>
<sequence>RKVGHAQRVVCATPVPFLQIEAAPTHNGEEHDSIDIYFDSDEYKKDEIREDLAGEDIKGEEKGREDTGEEGLGDEVGREVLMQNHSTPGDCNLM</sequence>
<dbReference type="EMBL" id="JAHRHJ020000008">
    <property type="protein sequence ID" value="KAH9306104.1"/>
    <property type="molecule type" value="Genomic_DNA"/>
</dbReference>
<feature type="region of interest" description="Disordered" evidence="1">
    <location>
        <begin position="48"/>
        <end position="77"/>
    </location>
</feature>
<gene>
    <name evidence="2" type="ORF">KI387_010508</name>
</gene>